<comment type="caution">
    <text evidence="6">The sequence shown here is derived from an EMBL/GenBank/DDBJ whole genome shotgun (WGS) entry which is preliminary data.</text>
</comment>
<keyword evidence="7" id="KW-1185">Reference proteome</keyword>
<dbReference type="SUPFAM" id="SSF53706">
    <property type="entry name" value="Formate dehydrogenase/DMSO reductase, domains 1-3"/>
    <property type="match status" value="1"/>
</dbReference>
<dbReference type="Gene3D" id="2.20.25.90">
    <property type="entry name" value="ADC-like domains"/>
    <property type="match status" value="1"/>
</dbReference>
<dbReference type="InterPro" id="IPR006656">
    <property type="entry name" value="Mopterin_OxRdtase"/>
</dbReference>
<dbReference type="InterPro" id="IPR050612">
    <property type="entry name" value="Prok_Mopterin_Oxidored"/>
</dbReference>
<keyword evidence="4" id="KW-0411">Iron-sulfur</keyword>
<dbReference type="Gene3D" id="2.40.40.20">
    <property type="match status" value="1"/>
</dbReference>
<comment type="similarity">
    <text evidence="1">Belongs to the prokaryotic molybdopterin-containing oxidoreductase family.</text>
</comment>
<evidence type="ECO:0000259" key="5">
    <source>
        <dbReference type="PROSITE" id="PS51669"/>
    </source>
</evidence>
<dbReference type="AlphaFoldDB" id="A0A0B3VKH5"/>
<dbReference type="PROSITE" id="PS51669">
    <property type="entry name" value="4FE4S_MOW_BIS_MGD"/>
    <property type="match status" value="1"/>
</dbReference>
<dbReference type="RefSeq" id="WP_039679620.1">
    <property type="nucleotide sequence ID" value="NZ_JAXECK010000009.1"/>
</dbReference>
<dbReference type="Pfam" id="PF04879">
    <property type="entry name" value="Molybdop_Fe4S4"/>
    <property type="match status" value="1"/>
</dbReference>
<accession>A0A0B3VKH5</accession>
<evidence type="ECO:0000256" key="3">
    <source>
        <dbReference type="ARBA" id="ARBA00023004"/>
    </source>
</evidence>
<sequence length="650" mass="74655">MKVLSGGCTLDCFDACKFNVYTEDNNIAKIEGDKLHPYTKGVICKKGLSHLKRHNHLNRRYKPLLKINNRWAEISFEEALDIMAGKLSYYKENYGSKSLMYYEQYGSGSLLKSIGEIFFNFFGGSCKQKGGPCWSAGIEAQKINFGDVKSHSLSDMLNSKTIIVWGKNPANTTIHTMNIIKKAKTAGAYVIVIDPIYTATAKQSDFYIQIKPGGDNALALAMGKRIIELNLHNEDFINKYVKNFDEYQAYLNKLNLRKLCNMAGISMKNLDLLVKKYTEPYSTILQGYGMQKYAHGGSTIGNINTLGAITGQIGYSGGGVNYANRLYPDVLNIDPYESFKHANDEFFYVSKISDFIEENNVKMAVITKSNMLNQLPQLKKLRKAMDKIEFKVCFDLFLTDTAEACDLFIPVTSVFESEDLLYSSMTNPYLTYIEKAVEPENQLMDEYYFFRELARKLNLANYPYVDKKEYLEKVIEPLRYINKEISLDYLAKNYFTIHENIPWENKQFKTESGKFEIFIDKNALNISETNKEYNFRLLTNHGKESLFSQHYMDDKNKAKAYINREMADKYNLFEDDLINMESEEGKIEVSLEIDDSICDDVVMMYAGWWKKHGNPNWIIKSGISDIGGQVTYNETFVKLYKQTSKGEQKE</sequence>
<dbReference type="GO" id="GO:0051536">
    <property type="term" value="F:iron-sulfur cluster binding"/>
    <property type="evidence" value="ECO:0007669"/>
    <property type="project" value="UniProtKB-KW"/>
</dbReference>
<keyword evidence="2" id="KW-0479">Metal-binding</keyword>
<dbReference type="GO" id="GO:0016491">
    <property type="term" value="F:oxidoreductase activity"/>
    <property type="evidence" value="ECO:0007669"/>
    <property type="project" value="InterPro"/>
</dbReference>
<gene>
    <name evidence="6" type="ORF">QX51_09200</name>
</gene>
<dbReference type="Gene3D" id="3.40.50.740">
    <property type="match status" value="1"/>
</dbReference>
<dbReference type="Pfam" id="PF01568">
    <property type="entry name" value="Molydop_binding"/>
    <property type="match status" value="1"/>
</dbReference>
<reference evidence="6 7" key="1">
    <citation type="submission" date="2014-12" db="EMBL/GenBank/DDBJ databases">
        <title>Draft genome sequence of Terrisporobacter sp. 08-306576, isolated from the blood culture of a bacteremia patient.</title>
        <authorList>
            <person name="Lund L.C."/>
            <person name="Sydenham T.V."/>
            <person name="Hogh S.V."/>
            <person name="Skov M.N."/>
            <person name="Kemp M."/>
            <person name="Justesen U.S."/>
        </authorList>
    </citation>
    <scope>NUCLEOTIDE SEQUENCE [LARGE SCALE GENOMIC DNA]</scope>
    <source>
        <strain evidence="6 7">08-306576</strain>
    </source>
</reference>
<proteinExistence type="inferred from homology"/>
<dbReference type="STRING" id="1577792.QX51_09200"/>
<dbReference type="OrthoDB" id="9803192at2"/>
<dbReference type="SUPFAM" id="SSF50692">
    <property type="entry name" value="ADC-like"/>
    <property type="match status" value="1"/>
</dbReference>
<dbReference type="InterPro" id="IPR009010">
    <property type="entry name" value="Asp_de-COase-like_dom_sf"/>
</dbReference>
<dbReference type="InterPro" id="IPR006657">
    <property type="entry name" value="MoPterin_dinucl-bd_dom"/>
</dbReference>
<evidence type="ECO:0000313" key="7">
    <source>
        <dbReference type="Proteomes" id="UP000031189"/>
    </source>
</evidence>
<keyword evidence="3" id="KW-0408">Iron</keyword>
<dbReference type="Gene3D" id="3.30.2070.10">
    <property type="entry name" value="Formate dehydrogenase/DMSO reductase"/>
    <property type="match status" value="1"/>
</dbReference>
<dbReference type="InterPro" id="IPR006963">
    <property type="entry name" value="Mopterin_OxRdtase_4Fe-4S_dom"/>
</dbReference>
<protein>
    <submittedName>
        <fullName evidence="6">Molybdopterin oxidoreductase</fullName>
    </submittedName>
</protein>
<name>A0A0B3VKH5_9FIRM</name>
<dbReference type="SMART" id="SM00926">
    <property type="entry name" value="Molybdop_Fe4S4"/>
    <property type="match status" value="1"/>
</dbReference>
<evidence type="ECO:0000256" key="1">
    <source>
        <dbReference type="ARBA" id="ARBA00010312"/>
    </source>
</evidence>
<dbReference type="GO" id="GO:0046872">
    <property type="term" value="F:metal ion binding"/>
    <property type="evidence" value="ECO:0007669"/>
    <property type="project" value="UniProtKB-KW"/>
</dbReference>
<dbReference type="Pfam" id="PF00384">
    <property type="entry name" value="Molybdopterin"/>
    <property type="match status" value="1"/>
</dbReference>
<evidence type="ECO:0000256" key="4">
    <source>
        <dbReference type="ARBA" id="ARBA00023014"/>
    </source>
</evidence>
<evidence type="ECO:0000313" key="6">
    <source>
        <dbReference type="EMBL" id="KHS57271.1"/>
    </source>
</evidence>
<organism evidence="6 7">
    <name type="scientific">Terrisporobacter othiniensis</name>
    <dbReference type="NCBI Taxonomy" id="1577792"/>
    <lineage>
        <taxon>Bacteria</taxon>
        <taxon>Bacillati</taxon>
        <taxon>Bacillota</taxon>
        <taxon>Clostridia</taxon>
        <taxon>Peptostreptococcales</taxon>
        <taxon>Peptostreptococcaceae</taxon>
        <taxon>Terrisporobacter</taxon>
    </lineage>
</organism>
<feature type="domain" description="4Fe-4S Mo/W bis-MGD-type" evidence="5">
    <location>
        <begin position="1"/>
        <end position="58"/>
    </location>
</feature>
<dbReference type="EMBL" id="JWHR01000082">
    <property type="protein sequence ID" value="KHS57271.1"/>
    <property type="molecule type" value="Genomic_DNA"/>
</dbReference>
<dbReference type="PANTHER" id="PTHR43742">
    <property type="entry name" value="TRIMETHYLAMINE-N-OXIDE REDUCTASE"/>
    <property type="match status" value="1"/>
</dbReference>
<dbReference type="GO" id="GO:0043546">
    <property type="term" value="F:molybdopterin cofactor binding"/>
    <property type="evidence" value="ECO:0007669"/>
    <property type="project" value="InterPro"/>
</dbReference>
<evidence type="ECO:0000256" key="2">
    <source>
        <dbReference type="ARBA" id="ARBA00022723"/>
    </source>
</evidence>
<dbReference type="Gene3D" id="3.40.228.10">
    <property type="entry name" value="Dimethylsulfoxide Reductase, domain 2"/>
    <property type="match status" value="1"/>
</dbReference>
<dbReference type="Proteomes" id="UP000031189">
    <property type="component" value="Unassembled WGS sequence"/>
</dbReference>
<dbReference type="PANTHER" id="PTHR43742:SF6">
    <property type="entry name" value="OXIDOREDUCTASE YYAE-RELATED"/>
    <property type="match status" value="1"/>
</dbReference>